<dbReference type="PRINTS" id="PR00463">
    <property type="entry name" value="EP450I"/>
</dbReference>
<dbReference type="InterPro" id="IPR002401">
    <property type="entry name" value="Cyt_P450_E_grp-I"/>
</dbReference>
<dbReference type="PROSITE" id="PS00086">
    <property type="entry name" value="CYTOCHROME_P450"/>
    <property type="match status" value="1"/>
</dbReference>
<keyword evidence="11" id="KW-0472">Membrane</keyword>
<dbReference type="OrthoDB" id="2789670at2759"/>
<evidence type="ECO:0008006" key="14">
    <source>
        <dbReference type="Google" id="ProtNLM"/>
    </source>
</evidence>
<dbReference type="InterPro" id="IPR017972">
    <property type="entry name" value="Cyt_P450_CS"/>
</dbReference>
<dbReference type="PRINTS" id="PR00385">
    <property type="entry name" value="P450"/>
</dbReference>
<evidence type="ECO:0000313" key="13">
    <source>
        <dbReference type="Proteomes" id="UP000310158"/>
    </source>
</evidence>
<comment type="caution">
    <text evidence="12">The sequence shown here is derived from an EMBL/GenBank/DDBJ whole genome shotgun (WGS) entry which is preliminary data.</text>
</comment>
<feature type="transmembrane region" description="Helical" evidence="11">
    <location>
        <begin position="6"/>
        <end position="24"/>
    </location>
</feature>
<dbReference type="InterPro" id="IPR001128">
    <property type="entry name" value="Cyt_P450"/>
</dbReference>
<dbReference type="Pfam" id="PF00067">
    <property type="entry name" value="p450"/>
    <property type="match status" value="1"/>
</dbReference>
<keyword evidence="5 9" id="KW-0479">Metal-binding</keyword>
<dbReference type="GO" id="GO:0005506">
    <property type="term" value="F:iron ion binding"/>
    <property type="evidence" value="ECO:0007669"/>
    <property type="project" value="InterPro"/>
</dbReference>
<dbReference type="GO" id="GO:0004497">
    <property type="term" value="F:monooxygenase activity"/>
    <property type="evidence" value="ECO:0007669"/>
    <property type="project" value="UniProtKB-KW"/>
</dbReference>
<keyword evidence="11" id="KW-1133">Transmembrane helix</keyword>
<evidence type="ECO:0000256" key="8">
    <source>
        <dbReference type="ARBA" id="ARBA00023033"/>
    </source>
</evidence>
<feature type="binding site" description="axial binding residue" evidence="9">
    <location>
        <position position="443"/>
    </location>
    <ligand>
        <name>heme</name>
        <dbReference type="ChEBI" id="CHEBI:30413"/>
    </ligand>
    <ligandPart>
        <name>Fe</name>
        <dbReference type="ChEBI" id="CHEBI:18248"/>
    </ligandPart>
</feature>
<keyword evidence="13" id="KW-1185">Reference proteome</keyword>
<dbReference type="AlphaFoldDB" id="A0A4S4LMF4"/>
<dbReference type="SUPFAM" id="SSF48264">
    <property type="entry name" value="Cytochrome P450"/>
    <property type="match status" value="1"/>
</dbReference>
<evidence type="ECO:0000313" key="12">
    <source>
        <dbReference type="EMBL" id="THH13309.1"/>
    </source>
</evidence>
<evidence type="ECO:0000256" key="6">
    <source>
        <dbReference type="ARBA" id="ARBA00023002"/>
    </source>
</evidence>
<name>A0A4S4LMF4_9AGAM</name>
<accession>A0A4S4LMF4</accession>
<evidence type="ECO:0000256" key="7">
    <source>
        <dbReference type="ARBA" id="ARBA00023004"/>
    </source>
</evidence>
<evidence type="ECO:0000256" key="9">
    <source>
        <dbReference type="PIRSR" id="PIRSR602401-1"/>
    </source>
</evidence>
<dbReference type="GO" id="GO:0016705">
    <property type="term" value="F:oxidoreductase activity, acting on paired donors, with incorporation or reduction of molecular oxygen"/>
    <property type="evidence" value="ECO:0007669"/>
    <property type="project" value="InterPro"/>
</dbReference>
<keyword evidence="6 10" id="KW-0560">Oxidoreductase</keyword>
<comment type="similarity">
    <text evidence="3 10">Belongs to the cytochrome P450 family.</text>
</comment>
<dbReference type="InterPro" id="IPR050364">
    <property type="entry name" value="Cytochrome_P450_fung"/>
</dbReference>
<evidence type="ECO:0000256" key="3">
    <source>
        <dbReference type="ARBA" id="ARBA00010617"/>
    </source>
</evidence>
<dbReference type="EMBL" id="SGPL01000365">
    <property type="protein sequence ID" value="THH13309.1"/>
    <property type="molecule type" value="Genomic_DNA"/>
</dbReference>
<keyword evidence="7 9" id="KW-0408">Iron</keyword>
<organism evidence="12 13">
    <name type="scientific">Bondarzewia mesenterica</name>
    <dbReference type="NCBI Taxonomy" id="1095465"/>
    <lineage>
        <taxon>Eukaryota</taxon>
        <taxon>Fungi</taxon>
        <taxon>Dikarya</taxon>
        <taxon>Basidiomycota</taxon>
        <taxon>Agaricomycotina</taxon>
        <taxon>Agaricomycetes</taxon>
        <taxon>Russulales</taxon>
        <taxon>Bondarzewiaceae</taxon>
        <taxon>Bondarzewia</taxon>
    </lineage>
</organism>
<comment type="cofactor">
    <cofactor evidence="1 9">
        <name>heme</name>
        <dbReference type="ChEBI" id="CHEBI:30413"/>
    </cofactor>
</comment>
<evidence type="ECO:0000256" key="2">
    <source>
        <dbReference type="ARBA" id="ARBA00005179"/>
    </source>
</evidence>
<protein>
    <recommendedName>
        <fullName evidence="14">Cytochrome P450</fullName>
    </recommendedName>
</protein>
<dbReference type="CDD" id="cd11065">
    <property type="entry name" value="CYP64-like"/>
    <property type="match status" value="1"/>
</dbReference>
<dbReference type="PANTHER" id="PTHR46300:SF7">
    <property type="entry name" value="P450, PUTATIVE (EUROFUNG)-RELATED"/>
    <property type="match status" value="1"/>
</dbReference>
<comment type="pathway">
    <text evidence="2">Secondary metabolite biosynthesis.</text>
</comment>
<sequence>MPNTYFDLLAFSFVFCLTVLLYRWRTKTVYPLPPGPKRLPIIGNFLDMPKSGEWVTYRKWGKDCGSDIIHVDTLGTPFIILNSAKAANDLLEKRSSLYSDRPALVAITKILLLDWGMPVLPYGQTWRKQRKAFEHYSNSSASLNYRDIQEKGVQDLLRRLSETPQDFMEHIRHMSGQTILEMAYGIEVQSYNDPYIDAAEKVLQAIAFASTAKASIFDALPFLVHVPTWFPGFSFQKEARKWVPYCTELIETPYRAAKEAVVRAHPIVKENGTARPSVVSSMLAQLENDRNSLDEDLVKHVPGTMYIAGVDTTVSAIFTFFLAMVLYPEVQKKAQAEIDAIIGHDRLPEFADEDSLPYTTALMKEVLRWHPVAPLGVPHRVVSDDIYEGYHIPAGSLIIGNSWAMLHDESIFPDAASFKPERFLGPSANKFPDAAFGFGRRVCPGRFIARASIWITIASVLATFDISKAVDDDGKLIEPAEEYSSGLVSYPAPFRCQIRSRSLTVETLIRSVVD</sequence>
<dbReference type="PANTHER" id="PTHR46300">
    <property type="entry name" value="P450, PUTATIVE (EUROFUNG)-RELATED-RELATED"/>
    <property type="match status" value="1"/>
</dbReference>
<evidence type="ECO:0000256" key="10">
    <source>
        <dbReference type="RuleBase" id="RU000461"/>
    </source>
</evidence>
<dbReference type="GO" id="GO:0020037">
    <property type="term" value="F:heme binding"/>
    <property type="evidence" value="ECO:0007669"/>
    <property type="project" value="InterPro"/>
</dbReference>
<evidence type="ECO:0000256" key="4">
    <source>
        <dbReference type="ARBA" id="ARBA00022617"/>
    </source>
</evidence>
<reference evidence="12 13" key="1">
    <citation type="submission" date="2019-02" db="EMBL/GenBank/DDBJ databases">
        <title>Genome sequencing of the rare red list fungi Bondarzewia mesenterica.</title>
        <authorList>
            <person name="Buettner E."/>
            <person name="Kellner H."/>
        </authorList>
    </citation>
    <scope>NUCLEOTIDE SEQUENCE [LARGE SCALE GENOMIC DNA]</scope>
    <source>
        <strain evidence="12 13">DSM 108281</strain>
    </source>
</reference>
<keyword evidence="4 9" id="KW-0349">Heme</keyword>
<dbReference type="Gene3D" id="1.10.630.10">
    <property type="entry name" value="Cytochrome P450"/>
    <property type="match status" value="1"/>
</dbReference>
<keyword evidence="11" id="KW-0812">Transmembrane</keyword>
<dbReference type="Proteomes" id="UP000310158">
    <property type="component" value="Unassembled WGS sequence"/>
</dbReference>
<gene>
    <name evidence="12" type="ORF">EW146_g6885</name>
</gene>
<dbReference type="InterPro" id="IPR036396">
    <property type="entry name" value="Cyt_P450_sf"/>
</dbReference>
<evidence type="ECO:0000256" key="11">
    <source>
        <dbReference type="SAM" id="Phobius"/>
    </source>
</evidence>
<proteinExistence type="inferred from homology"/>
<evidence type="ECO:0000256" key="1">
    <source>
        <dbReference type="ARBA" id="ARBA00001971"/>
    </source>
</evidence>
<evidence type="ECO:0000256" key="5">
    <source>
        <dbReference type="ARBA" id="ARBA00022723"/>
    </source>
</evidence>
<keyword evidence="8 10" id="KW-0503">Monooxygenase</keyword>